<dbReference type="Proteomes" id="UP001556367">
    <property type="component" value="Unassembled WGS sequence"/>
</dbReference>
<feature type="region of interest" description="Disordered" evidence="1">
    <location>
        <begin position="1"/>
        <end position="58"/>
    </location>
</feature>
<dbReference type="PROSITE" id="PS50280">
    <property type="entry name" value="SET"/>
    <property type="match status" value="1"/>
</dbReference>
<dbReference type="PANTHER" id="PTHR47332:SF4">
    <property type="entry name" value="SET DOMAIN-CONTAINING PROTEIN 5"/>
    <property type="match status" value="1"/>
</dbReference>
<dbReference type="EMBL" id="JASNQZ010000010">
    <property type="protein sequence ID" value="KAL0952324.1"/>
    <property type="molecule type" value="Genomic_DNA"/>
</dbReference>
<comment type="caution">
    <text evidence="3">The sequence shown here is derived from an EMBL/GenBank/DDBJ whole genome shotgun (WGS) entry which is preliminary data.</text>
</comment>
<evidence type="ECO:0000313" key="3">
    <source>
        <dbReference type="EMBL" id="KAL0952324.1"/>
    </source>
</evidence>
<dbReference type="SMART" id="SM00317">
    <property type="entry name" value="SET"/>
    <property type="match status" value="1"/>
</dbReference>
<feature type="domain" description="SET" evidence="2">
    <location>
        <begin position="110"/>
        <end position="270"/>
    </location>
</feature>
<evidence type="ECO:0000256" key="1">
    <source>
        <dbReference type="SAM" id="MobiDB-lite"/>
    </source>
</evidence>
<feature type="compositionally biased region" description="Polar residues" evidence="1">
    <location>
        <begin position="32"/>
        <end position="44"/>
    </location>
</feature>
<dbReference type="CDD" id="cd20071">
    <property type="entry name" value="SET_SMYD"/>
    <property type="match status" value="1"/>
</dbReference>
<feature type="compositionally biased region" description="Low complexity" evidence="1">
    <location>
        <begin position="17"/>
        <end position="28"/>
    </location>
</feature>
<sequence>MRRGFLNGGQTKQRCLADPGAPPDSAGATVKKSVSSGTGSTNSKPIHVPHDTQHDDNSFLVTTQPSQMQGTSLAEVPGGWTECILTGKAKRMLLATPGFPQPVPSPTHPNCYRIANSPGKGLGVFANRDIRTGDLIIAERPITIAPAFGSVSLQGNSNDPAVREAHQKMEGRLEAVFARVPPENQQAYLALANCHLHDGSGKLTGIQRTNGFEVKGLGEGPYSGVFKDISRINHSCSPNTIRHWDPASLSLRLRAVRDIAKDEEITVHYVTIITMAQERAKELAPYQIKCSCPACANSLVSDTNRVDILLKQYINGPEMDKAFKQWCPDRDAPDDRVLNVALRELALLDSEGLQLHPGYGTLLSLALRCYIALGDEDKVLEFGQRAGRSFMAEKDGDRSLLDNHSSLDLVKKNKLWGIRRRMSKQA</sequence>
<dbReference type="Pfam" id="PF00856">
    <property type="entry name" value="SET"/>
    <property type="match status" value="1"/>
</dbReference>
<evidence type="ECO:0000259" key="2">
    <source>
        <dbReference type="PROSITE" id="PS50280"/>
    </source>
</evidence>
<dbReference type="InterPro" id="IPR053185">
    <property type="entry name" value="SET_domain_protein"/>
</dbReference>
<accession>A0ABR3J9I7</accession>
<feature type="compositionally biased region" description="Basic and acidic residues" evidence="1">
    <location>
        <begin position="48"/>
        <end position="57"/>
    </location>
</feature>
<name>A0ABR3J9I7_9AGAR</name>
<dbReference type="Gene3D" id="2.170.270.10">
    <property type="entry name" value="SET domain"/>
    <property type="match status" value="1"/>
</dbReference>
<keyword evidence="4" id="KW-1185">Reference proteome</keyword>
<dbReference type="PANTHER" id="PTHR47332">
    <property type="entry name" value="SET DOMAIN-CONTAINING PROTEIN 5"/>
    <property type="match status" value="1"/>
</dbReference>
<evidence type="ECO:0000313" key="4">
    <source>
        <dbReference type="Proteomes" id="UP001556367"/>
    </source>
</evidence>
<organism evidence="3 4">
    <name type="scientific">Hohenbuehelia grisea</name>
    <dbReference type="NCBI Taxonomy" id="104357"/>
    <lineage>
        <taxon>Eukaryota</taxon>
        <taxon>Fungi</taxon>
        <taxon>Dikarya</taxon>
        <taxon>Basidiomycota</taxon>
        <taxon>Agaricomycotina</taxon>
        <taxon>Agaricomycetes</taxon>
        <taxon>Agaricomycetidae</taxon>
        <taxon>Agaricales</taxon>
        <taxon>Pleurotineae</taxon>
        <taxon>Pleurotaceae</taxon>
        <taxon>Hohenbuehelia</taxon>
    </lineage>
</organism>
<protein>
    <recommendedName>
        <fullName evidence="2">SET domain-containing protein</fullName>
    </recommendedName>
</protein>
<dbReference type="SUPFAM" id="SSF82199">
    <property type="entry name" value="SET domain"/>
    <property type="match status" value="1"/>
</dbReference>
<dbReference type="InterPro" id="IPR046341">
    <property type="entry name" value="SET_dom_sf"/>
</dbReference>
<proteinExistence type="predicted"/>
<reference evidence="4" key="1">
    <citation type="submission" date="2024-06" db="EMBL/GenBank/DDBJ databases">
        <title>Multi-omics analyses provide insights into the biosynthesis of the anticancer antibiotic pleurotin in Hohenbuehelia grisea.</title>
        <authorList>
            <person name="Weaver J.A."/>
            <person name="Alberti F."/>
        </authorList>
    </citation>
    <scope>NUCLEOTIDE SEQUENCE [LARGE SCALE GENOMIC DNA]</scope>
    <source>
        <strain evidence="4">T-177</strain>
    </source>
</reference>
<dbReference type="InterPro" id="IPR001214">
    <property type="entry name" value="SET_dom"/>
</dbReference>
<gene>
    <name evidence="3" type="ORF">HGRIS_006606</name>
</gene>